<organism evidence="1 2">
    <name type="scientific">Tetrahymena thermophila (strain SB210)</name>
    <dbReference type="NCBI Taxonomy" id="312017"/>
    <lineage>
        <taxon>Eukaryota</taxon>
        <taxon>Sar</taxon>
        <taxon>Alveolata</taxon>
        <taxon>Ciliophora</taxon>
        <taxon>Intramacronucleata</taxon>
        <taxon>Oligohymenophorea</taxon>
        <taxon>Hymenostomatida</taxon>
        <taxon>Tetrahymenina</taxon>
        <taxon>Tetrahymenidae</taxon>
        <taxon>Tetrahymena</taxon>
    </lineage>
</organism>
<name>W7XBK8_TETTS</name>
<proteinExistence type="predicted"/>
<evidence type="ECO:0000313" key="2">
    <source>
        <dbReference type="Proteomes" id="UP000009168"/>
    </source>
</evidence>
<reference evidence="2" key="1">
    <citation type="journal article" date="2006" name="PLoS Biol.">
        <title>Macronuclear genome sequence of the ciliate Tetrahymena thermophila, a model eukaryote.</title>
        <authorList>
            <person name="Eisen J.A."/>
            <person name="Coyne R.S."/>
            <person name="Wu M."/>
            <person name="Wu D."/>
            <person name="Thiagarajan M."/>
            <person name="Wortman J.R."/>
            <person name="Badger J.H."/>
            <person name="Ren Q."/>
            <person name="Amedeo P."/>
            <person name="Jones K.M."/>
            <person name="Tallon L.J."/>
            <person name="Delcher A.L."/>
            <person name="Salzberg S.L."/>
            <person name="Silva J.C."/>
            <person name="Haas B.J."/>
            <person name="Majoros W.H."/>
            <person name="Farzad M."/>
            <person name="Carlton J.M."/>
            <person name="Smith R.K. Jr."/>
            <person name="Garg J."/>
            <person name="Pearlman R.E."/>
            <person name="Karrer K.M."/>
            <person name="Sun L."/>
            <person name="Manning G."/>
            <person name="Elde N.C."/>
            <person name="Turkewitz A.P."/>
            <person name="Asai D.J."/>
            <person name="Wilkes D.E."/>
            <person name="Wang Y."/>
            <person name="Cai H."/>
            <person name="Collins K."/>
            <person name="Stewart B.A."/>
            <person name="Lee S.R."/>
            <person name="Wilamowska K."/>
            <person name="Weinberg Z."/>
            <person name="Ruzzo W.L."/>
            <person name="Wloga D."/>
            <person name="Gaertig J."/>
            <person name="Frankel J."/>
            <person name="Tsao C.-C."/>
            <person name="Gorovsky M.A."/>
            <person name="Keeling P.J."/>
            <person name="Waller R.F."/>
            <person name="Patron N.J."/>
            <person name="Cherry J.M."/>
            <person name="Stover N.A."/>
            <person name="Krieger C.J."/>
            <person name="del Toro C."/>
            <person name="Ryder H.F."/>
            <person name="Williamson S.C."/>
            <person name="Barbeau R.A."/>
            <person name="Hamilton E.P."/>
            <person name="Orias E."/>
        </authorList>
    </citation>
    <scope>NUCLEOTIDE SEQUENCE [LARGE SCALE GENOMIC DNA]</scope>
    <source>
        <strain evidence="2">SB210</strain>
    </source>
</reference>
<keyword evidence="2" id="KW-1185">Reference proteome</keyword>
<gene>
    <name evidence="1" type="ORF">TTHERM_002653389</name>
</gene>
<sequence>NFTKHNLNYKFKQSIVIFFALFIYQNIKHFNINNSLQTFIFISQNIKHILLYYINKRVILSSYSRPTSNFLHPQQQVIFLKFLQLYDFQSTFKFKIDSNQYFTMIFYEKINAELTFIFKIDCNQLIFQNDF</sequence>
<dbReference type="AlphaFoldDB" id="W7XBK8"/>
<accession>W7XBK8</accession>
<dbReference type="KEGG" id="tet:TTHERM_002653389"/>
<dbReference type="Proteomes" id="UP000009168">
    <property type="component" value="Unassembled WGS sequence"/>
</dbReference>
<dbReference type="RefSeq" id="XP_012650690.1">
    <property type="nucleotide sequence ID" value="XM_012795236.1"/>
</dbReference>
<feature type="non-terminal residue" evidence="1">
    <location>
        <position position="1"/>
    </location>
</feature>
<dbReference type="EMBL" id="GG662870">
    <property type="protein sequence ID" value="EWS76775.1"/>
    <property type="molecule type" value="Genomic_DNA"/>
</dbReference>
<protein>
    <submittedName>
        <fullName evidence="1">Uncharacterized protein</fullName>
    </submittedName>
</protein>
<evidence type="ECO:0000313" key="1">
    <source>
        <dbReference type="EMBL" id="EWS76775.1"/>
    </source>
</evidence>
<dbReference type="InParanoid" id="W7XBK8"/>
<dbReference type="GeneID" id="24442609"/>